<comment type="caution">
    <text evidence="2">The sequence shown here is derived from an EMBL/GenBank/DDBJ whole genome shotgun (WGS) entry which is preliminary data.</text>
</comment>
<dbReference type="AlphaFoldDB" id="A0A0R3JY38"/>
<name>A0A0R3JY38_CALMK</name>
<gene>
    <name evidence="2" type="ORF">ABG79_02168</name>
</gene>
<accession>A0A0R3JY38</accession>
<proteinExistence type="predicted"/>
<protein>
    <submittedName>
        <fullName evidence="2">Uncharacterized protein</fullName>
    </submittedName>
</protein>
<dbReference type="STRING" id="908809.ABG79_02168"/>
<evidence type="ECO:0000313" key="3">
    <source>
        <dbReference type="Proteomes" id="UP000052015"/>
    </source>
</evidence>
<evidence type="ECO:0000256" key="1">
    <source>
        <dbReference type="SAM" id="Coils"/>
    </source>
</evidence>
<organism evidence="2 3">
    <name type="scientific">Caloramator mitchellensis</name>
    <dbReference type="NCBI Taxonomy" id="908809"/>
    <lineage>
        <taxon>Bacteria</taxon>
        <taxon>Bacillati</taxon>
        <taxon>Bacillota</taxon>
        <taxon>Clostridia</taxon>
        <taxon>Eubacteriales</taxon>
        <taxon>Clostridiaceae</taxon>
        <taxon>Caloramator</taxon>
    </lineage>
</organism>
<dbReference type="Proteomes" id="UP000052015">
    <property type="component" value="Unassembled WGS sequence"/>
</dbReference>
<feature type="coiled-coil region" evidence="1">
    <location>
        <begin position="6"/>
        <end position="44"/>
    </location>
</feature>
<keyword evidence="1" id="KW-0175">Coiled coil</keyword>
<sequence length="120" mass="14277">MKDLTPQELEQELLRVKDELSKARERMNQRAEEYRQATREYKAEYAKAFLEAKLEKSTVKECEIYAMMKTAGLEARYKAAEQLVLNERKAVDVLIEECEILRSLYSKAYKEQEQYGRRED</sequence>
<evidence type="ECO:0000313" key="2">
    <source>
        <dbReference type="EMBL" id="KRQ86036.1"/>
    </source>
</evidence>
<reference evidence="2 3" key="1">
    <citation type="submission" date="2015-09" db="EMBL/GenBank/DDBJ databases">
        <title>Draft genome sequence of a Caloramator mitchellensis, a moderate thermophile from the Great Artesian Basin of Australia.</title>
        <authorList>
            <person name="Patel B.K."/>
        </authorList>
    </citation>
    <scope>NUCLEOTIDE SEQUENCE [LARGE SCALE GENOMIC DNA]</scope>
    <source>
        <strain evidence="2 3">VF08</strain>
    </source>
</reference>
<dbReference type="RefSeq" id="WP_057979458.1">
    <property type="nucleotide sequence ID" value="NZ_LKHP01000017.1"/>
</dbReference>
<dbReference type="EMBL" id="LKHP01000017">
    <property type="protein sequence ID" value="KRQ86036.1"/>
    <property type="molecule type" value="Genomic_DNA"/>
</dbReference>
<keyword evidence="3" id="KW-1185">Reference proteome</keyword>